<gene>
    <name evidence="1" type="ORF">NDM98_04820</name>
</gene>
<dbReference type="InterPro" id="IPR014962">
    <property type="entry name" value="YolD"/>
</dbReference>
<keyword evidence="2" id="KW-1185">Reference proteome</keyword>
<accession>A0ABT0XG91</accession>
<evidence type="ECO:0000313" key="1">
    <source>
        <dbReference type="EMBL" id="MCM2674889.1"/>
    </source>
</evidence>
<dbReference type="PANTHER" id="PTHR40051:SF1">
    <property type="entry name" value="YOLD-LIKE FAMILY PROTEIN"/>
    <property type="match status" value="1"/>
</dbReference>
<sequence>MSDYLKRGNLLWEGSRMMLPEHKQAIRAQNEQEKRVDPPLLDQQELEELGIVAMESLSYTIPVHIVYWEDGFYRKIIAAVERVDQQQKRITCRESAEVSITIEISQLKSIERI</sequence>
<comment type="caution">
    <text evidence="1">The sequence shown here is derived from an EMBL/GenBank/DDBJ whole genome shotgun (WGS) entry which is preliminary data.</text>
</comment>
<dbReference type="RefSeq" id="WP_251605016.1">
    <property type="nucleotide sequence ID" value="NZ_JAMQJY010000001.1"/>
</dbReference>
<proteinExistence type="predicted"/>
<reference evidence="1" key="1">
    <citation type="submission" date="2022-06" db="EMBL/GenBank/DDBJ databases">
        <title>Alkalicoccobacillus porphyridii sp. nov., isolated from a marine red alga, Porphyridium purpureum and reclassification of Shouchella plakortidis and Shouchella gibsonii as Alkalicoccobacillus plakortidis comb. nov. and Alkalicoccobacillus gibsonii comb. nov.</title>
        <authorList>
            <person name="Kim K.H."/>
            <person name="Lee J.K."/>
            <person name="Han D.M."/>
            <person name="Baek J.H."/>
            <person name="Jeon C.O."/>
        </authorList>
    </citation>
    <scope>NUCLEOTIDE SEQUENCE</scope>
    <source>
        <strain evidence="1">DSM 19153</strain>
    </source>
</reference>
<protein>
    <submittedName>
        <fullName evidence="1">YolD-like family protein</fullName>
    </submittedName>
</protein>
<dbReference type="PANTHER" id="PTHR40051">
    <property type="entry name" value="IG HYPOTHETICAL 15966"/>
    <property type="match status" value="1"/>
</dbReference>
<dbReference type="Proteomes" id="UP001203665">
    <property type="component" value="Unassembled WGS sequence"/>
</dbReference>
<dbReference type="EMBL" id="JAMQJY010000001">
    <property type="protein sequence ID" value="MCM2674889.1"/>
    <property type="molecule type" value="Genomic_DNA"/>
</dbReference>
<dbReference type="Pfam" id="PF08863">
    <property type="entry name" value="YolD"/>
    <property type="match status" value="1"/>
</dbReference>
<name>A0ABT0XG91_9BACI</name>
<organism evidence="1 2">
    <name type="scientific">Alkalicoccobacillus plakortidis</name>
    <dbReference type="NCBI Taxonomy" id="444060"/>
    <lineage>
        <taxon>Bacteria</taxon>
        <taxon>Bacillati</taxon>
        <taxon>Bacillota</taxon>
        <taxon>Bacilli</taxon>
        <taxon>Bacillales</taxon>
        <taxon>Bacillaceae</taxon>
        <taxon>Alkalicoccobacillus</taxon>
    </lineage>
</organism>
<evidence type="ECO:0000313" key="2">
    <source>
        <dbReference type="Proteomes" id="UP001203665"/>
    </source>
</evidence>